<comment type="similarity">
    <text evidence="1">Belongs to the alpha/beta-type SASP family.</text>
</comment>
<dbReference type="RefSeq" id="WP_379238400.1">
    <property type="nucleotide sequence ID" value="NZ_JBHSTE010000011.1"/>
</dbReference>
<dbReference type="InterPro" id="IPR018126">
    <property type="entry name" value="SASP_alpha/beta-type_CS"/>
</dbReference>
<dbReference type="InterPro" id="IPR038300">
    <property type="entry name" value="SASP_sf_alpha/beta"/>
</dbReference>
<evidence type="ECO:0000313" key="3">
    <source>
        <dbReference type="EMBL" id="MFC6335151.1"/>
    </source>
</evidence>
<sequence>MGRRRRVMSEQLKVEIARELGLMETIEKEGWGAIKAKDAGNIVKRAIQMAEEAAARGIKQ</sequence>
<evidence type="ECO:0000256" key="1">
    <source>
        <dbReference type="ARBA" id="ARBA00005442"/>
    </source>
</evidence>
<organism evidence="3 4">
    <name type="scientific">Paenibacillus septentrionalis</name>
    <dbReference type="NCBI Taxonomy" id="429342"/>
    <lineage>
        <taxon>Bacteria</taxon>
        <taxon>Bacillati</taxon>
        <taxon>Bacillota</taxon>
        <taxon>Bacilli</taxon>
        <taxon>Bacillales</taxon>
        <taxon>Paenibacillaceae</taxon>
        <taxon>Paenibacillus</taxon>
    </lineage>
</organism>
<evidence type="ECO:0000313" key="4">
    <source>
        <dbReference type="Proteomes" id="UP001596233"/>
    </source>
</evidence>
<dbReference type="InterPro" id="IPR001448">
    <property type="entry name" value="SASP_alpha/beta-type"/>
</dbReference>
<dbReference type="PROSITE" id="PS00304">
    <property type="entry name" value="SASP_1"/>
    <property type="match status" value="1"/>
</dbReference>
<name>A0ABW1VA30_9BACL</name>
<keyword evidence="2" id="KW-0238">DNA-binding</keyword>
<keyword evidence="4" id="KW-1185">Reference proteome</keyword>
<proteinExistence type="inferred from homology"/>
<evidence type="ECO:0000256" key="2">
    <source>
        <dbReference type="ARBA" id="ARBA00023125"/>
    </source>
</evidence>
<reference evidence="4" key="1">
    <citation type="journal article" date="2019" name="Int. J. Syst. Evol. Microbiol.">
        <title>The Global Catalogue of Microorganisms (GCM) 10K type strain sequencing project: providing services to taxonomists for standard genome sequencing and annotation.</title>
        <authorList>
            <consortium name="The Broad Institute Genomics Platform"/>
            <consortium name="The Broad Institute Genome Sequencing Center for Infectious Disease"/>
            <person name="Wu L."/>
            <person name="Ma J."/>
        </authorList>
    </citation>
    <scope>NUCLEOTIDE SEQUENCE [LARGE SCALE GENOMIC DNA]</scope>
    <source>
        <strain evidence="4">PCU 280</strain>
    </source>
</reference>
<accession>A0ABW1VA30</accession>
<dbReference type="Proteomes" id="UP001596233">
    <property type="component" value="Unassembled WGS sequence"/>
</dbReference>
<dbReference type="Pfam" id="PF00269">
    <property type="entry name" value="SASP"/>
    <property type="match status" value="1"/>
</dbReference>
<comment type="caution">
    <text evidence="3">The sequence shown here is derived from an EMBL/GenBank/DDBJ whole genome shotgun (WGS) entry which is preliminary data.</text>
</comment>
<gene>
    <name evidence="3" type="ORF">ACFP56_21175</name>
</gene>
<protein>
    <submittedName>
        <fullName evidence="3">Small, acid-soluble spore protein, alpha/beta type</fullName>
    </submittedName>
</protein>
<dbReference type="EMBL" id="JBHSTE010000011">
    <property type="protein sequence ID" value="MFC6335151.1"/>
    <property type="molecule type" value="Genomic_DNA"/>
</dbReference>
<dbReference type="Gene3D" id="6.10.10.80">
    <property type="entry name" value="Small, acid-soluble spore protein, alpha/beta type-like"/>
    <property type="match status" value="1"/>
</dbReference>